<dbReference type="SUPFAM" id="SSF51197">
    <property type="entry name" value="Clavaminate synthase-like"/>
    <property type="match status" value="1"/>
</dbReference>
<accession>A0ABR4ALT1</accession>
<evidence type="ECO:0008006" key="3">
    <source>
        <dbReference type="Google" id="ProtNLM"/>
    </source>
</evidence>
<dbReference type="Pfam" id="PF05721">
    <property type="entry name" value="PhyH"/>
    <property type="match status" value="1"/>
</dbReference>
<gene>
    <name evidence="1" type="ORF">ABVK25_011845</name>
</gene>
<dbReference type="PANTHER" id="PTHR40128:SF1">
    <property type="entry name" value="PHYTANOYL-COA HYDROXYLASE"/>
    <property type="match status" value="1"/>
</dbReference>
<organism evidence="1 2">
    <name type="scientific">Lepraria finkii</name>
    <dbReference type="NCBI Taxonomy" id="1340010"/>
    <lineage>
        <taxon>Eukaryota</taxon>
        <taxon>Fungi</taxon>
        <taxon>Dikarya</taxon>
        <taxon>Ascomycota</taxon>
        <taxon>Pezizomycotina</taxon>
        <taxon>Lecanoromycetes</taxon>
        <taxon>OSLEUM clade</taxon>
        <taxon>Lecanoromycetidae</taxon>
        <taxon>Lecanorales</taxon>
        <taxon>Lecanorineae</taxon>
        <taxon>Stereocaulaceae</taxon>
        <taxon>Lepraria</taxon>
    </lineage>
</organism>
<dbReference type="Proteomes" id="UP001590951">
    <property type="component" value="Unassembled WGS sequence"/>
</dbReference>
<proteinExistence type="predicted"/>
<dbReference type="InterPro" id="IPR008775">
    <property type="entry name" value="Phytyl_CoA_dOase-like"/>
</dbReference>
<dbReference type="Gene3D" id="2.60.120.620">
    <property type="entry name" value="q2cbj1_9rhob like domain"/>
    <property type="match status" value="1"/>
</dbReference>
<reference evidence="1 2" key="1">
    <citation type="submission" date="2024-09" db="EMBL/GenBank/DDBJ databases">
        <title>Rethinking Asexuality: The Enigmatic Case of Functional Sexual Genes in Lepraria (Stereocaulaceae).</title>
        <authorList>
            <person name="Doellman M."/>
            <person name="Sun Y."/>
            <person name="Barcenas-Pena A."/>
            <person name="Lumbsch H.T."/>
            <person name="Grewe F."/>
        </authorList>
    </citation>
    <scope>NUCLEOTIDE SEQUENCE [LARGE SCALE GENOMIC DNA]</scope>
    <source>
        <strain evidence="1 2">Grewe 0041</strain>
    </source>
</reference>
<keyword evidence="2" id="KW-1185">Reference proteome</keyword>
<dbReference type="EMBL" id="JBHFEH010000122">
    <property type="protein sequence ID" value="KAL2046450.1"/>
    <property type="molecule type" value="Genomic_DNA"/>
</dbReference>
<sequence>MPIATESKSSESTQLAVEGIKGSIPDSQLSRLCPTAKNAPVEEMRRGLDEDGYLFVKNLIPRADVLNVRNHYFQNYENTGMLATHTTAEEGIFNSHADPDDHLGIGAGRLPDGDANVQRLVDSHSEPTYVEFLSHPALRQQIRALMGWEKEVLLKRTVLRHNNPGSLSTGVHYDKIFLRSGGAYCLTAWIPLGDISLHGGWLMYLSTGKELGKEIEADFDARSALFPESERINAYNSNMAEHGFLSNDAGAFLAEQGKGKGEWLVSEFEAGDVVFHDPYMVHGSTSNQDDKGRIRLSTDLRFAEEGSAFDQRWMQAWKPGDGL</sequence>
<dbReference type="PANTHER" id="PTHR40128">
    <property type="entry name" value="EXPRESSED PROTEIN"/>
    <property type="match status" value="1"/>
</dbReference>
<evidence type="ECO:0000313" key="2">
    <source>
        <dbReference type="Proteomes" id="UP001590951"/>
    </source>
</evidence>
<protein>
    <recommendedName>
        <fullName evidence="3">Phytanoyl-CoA dioxygenase</fullName>
    </recommendedName>
</protein>
<evidence type="ECO:0000313" key="1">
    <source>
        <dbReference type="EMBL" id="KAL2046450.1"/>
    </source>
</evidence>
<comment type="caution">
    <text evidence="1">The sequence shown here is derived from an EMBL/GenBank/DDBJ whole genome shotgun (WGS) entry which is preliminary data.</text>
</comment>
<name>A0ABR4ALT1_9LECA</name>